<evidence type="ECO:0000256" key="1">
    <source>
        <dbReference type="SAM" id="SignalP"/>
    </source>
</evidence>
<feature type="signal peptide" evidence="1">
    <location>
        <begin position="1"/>
        <end position="29"/>
    </location>
</feature>
<accession>A0A0D3IND4</accession>
<evidence type="ECO:0000313" key="2">
    <source>
        <dbReference type="EnsemblProtists" id="EOD12769"/>
    </source>
</evidence>
<name>A0A0D3IND4_EMIH1</name>
<dbReference type="PaxDb" id="2903-EOD12769"/>
<reference evidence="2" key="2">
    <citation type="submission" date="2024-10" db="UniProtKB">
        <authorList>
            <consortium name="EnsemblProtists"/>
        </authorList>
    </citation>
    <scope>IDENTIFICATION</scope>
</reference>
<dbReference type="EnsemblProtists" id="EOD12769">
    <property type="protein sequence ID" value="EOD12769"/>
    <property type="gene ID" value="EMIHUDRAFT_257046"/>
</dbReference>
<dbReference type="KEGG" id="ehx:EMIHUDRAFT_257046"/>
<protein>
    <submittedName>
        <fullName evidence="2">Uncharacterized protein</fullName>
    </submittedName>
</protein>
<sequence length="82" mass="8601">MKSPHTHGAGAIAFGVLSFGLTFLGVPSAAPGADSNSTIPTSKAGYWGEPTAVHQFCEPKYASSHYFAEYFNSLSSLVYAVV</sequence>
<evidence type="ECO:0000313" key="3">
    <source>
        <dbReference type="Proteomes" id="UP000013827"/>
    </source>
</evidence>
<proteinExistence type="predicted"/>
<dbReference type="AlphaFoldDB" id="A0A0D3IND4"/>
<keyword evidence="3" id="KW-1185">Reference proteome</keyword>
<reference evidence="3" key="1">
    <citation type="journal article" date="2013" name="Nature">
        <title>Pan genome of the phytoplankton Emiliania underpins its global distribution.</title>
        <authorList>
            <person name="Read B.A."/>
            <person name="Kegel J."/>
            <person name="Klute M.J."/>
            <person name="Kuo A."/>
            <person name="Lefebvre S.C."/>
            <person name="Maumus F."/>
            <person name="Mayer C."/>
            <person name="Miller J."/>
            <person name="Monier A."/>
            <person name="Salamov A."/>
            <person name="Young J."/>
            <person name="Aguilar M."/>
            <person name="Claverie J.M."/>
            <person name="Frickenhaus S."/>
            <person name="Gonzalez K."/>
            <person name="Herman E.K."/>
            <person name="Lin Y.C."/>
            <person name="Napier J."/>
            <person name="Ogata H."/>
            <person name="Sarno A.F."/>
            <person name="Shmutz J."/>
            <person name="Schroeder D."/>
            <person name="de Vargas C."/>
            <person name="Verret F."/>
            <person name="von Dassow P."/>
            <person name="Valentin K."/>
            <person name="Van de Peer Y."/>
            <person name="Wheeler G."/>
            <person name="Dacks J.B."/>
            <person name="Delwiche C.F."/>
            <person name="Dyhrman S.T."/>
            <person name="Glockner G."/>
            <person name="John U."/>
            <person name="Richards T."/>
            <person name="Worden A.Z."/>
            <person name="Zhang X."/>
            <person name="Grigoriev I.V."/>
            <person name="Allen A.E."/>
            <person name="Bidle K."/>
            <person name="Borodovsky M."/>
            <person name="Bowler C."/>
            <person name="Brownlee C."/>
            <person name="Cock J.M."/>
            <person name="Elias M."/>
            <person name="Gladyshev V.N."/>
            <person name="Groth M."/>
            <person name="Guda C."/>
            <person name="Hadaegh A."/>
            <person name="Iglesias-Rodriguez M.D."/>
            <person name="Jenkins J."/>
            <person name="Jones B.M."/>
            <person name="Lawson T."/>
            <person name="Leese F."/>
            <person name="Lindquist E."/>
            <person name="Lobanov A."/>
            <person name="Lomsadze A."/>
            <person name="Malik S.B."/>
            <person name="Marsh M.E."/>
            <person name="Mackinder L."/>
            <person name="Mock T."/>
            <person name="Mueller-Roeber B."/>
            <person name="Pagarete A."/>
            <person name="Parker M."/>
            <person name="Probert I."/>
            <person name="Quesneville H."/>
            <person name="Raines C."/>
            <person name="Rensing S.A."/>
            <person name="Riano-Pachon D.M."/>
            <person name="Richier S."/>
            <person name="Rokitta S."/>
            <person name="Shiraiwa Y."/>
            <person name="Soanes D.M."/>
            <person name="van der Giezen M."/>
            <person name="Wahlund T.M."/>
            <person name="Williams B."/>
            <person name="Wilson W."/>
            <person name="Wolfe G."/>
            <person name="Wurch L.L."/>
        </authorList>
    </citation>
    <scope>NUCLEOTIDE SEQUENCE</scope>
</reference>
<dbReference type="HOGENOM" id="CLU_183356_0_0_1"/>
<feature type="chain" id="PRO_5044213606" evidence="1">
    <location>
        <begin position="30"/>
        <end position="82"/>
    </location>
</feature>
<organism evidence="2 3">
    <name type="scientific">Emiliania huxleyi (strain CCMP1516)</name>
    <dbReference type="NCBI Taxonomy" id="280463"/>
    <lineage>
        <taxon>Eukaryota</taxon>
        <taxon>Haptista</taxon>
        <taxon>Haptophyta</taxon>
        <taxon>Prymnesiophyceae</taxon>
        <taxon>Isochrysidales</taxon>
        <taxon>Noelaerhabdaceae</taxon>
        <taxon>Emiliania</taxon>
    </lineage>
</organism>
<keyword evidence="1" id="KW-0732">Signal</keyword>
<dbReference type="GeneID" id="17258920"/>
<dbReference type="Proteomes" id="UP000013827">
    <property type="component" value="Unassembled WGS sequence"/>
</dbReference>
<dbReference type="RefSeq" id="XP_005765198.1">
    <property type="nucleotide sequence ID" value="XM_005765141.1"/>
</dbReference>